<feature type="non-terminal residue" evidence="1">
    <location>
        <position position="318"/>
    </location>
</feature>
<name>A0ACB8QQY6_9AGAM</name>
<gene>
    <name evidence="1" type="ORF">K488DRAFT_27912</name>
</gene>
<protein>
    <submittedName>
        <fullName evidence="1">Uncharacterized protein</fullName>
    </submittedName>
</protein>
<keyword evidence="2" id="KW-1185">Reference proteome</keyword>
<dbReference type="EMBL" id="MU273506">
    <property type="protein sequence ID" value="KAI0034083.1"/>
    <property type="molecule type" value="Genomic_DNA"/>
</dbReference>
<feature type="non-terminal residue" evidence="1">
    <location>
        <position position="1"/>
    </location>
</feature>
<evidence type="ECO:0000313" key="1">
    <source>
        <dbReference type="EMBL" id="KAI0034083.1"/>
    </source>
</evidence>
<sequence length="318" mass="34356">LVLLVPSAHAFWRLPCTKPVIDAVIDPIVSPGRQSSHGHTIMGGSNIGLSSTFKDMVASDCTTCKVNDDKSAYWIPQLYYEFSNKTYASVDHGGMLVYYLQRGGSNETIKAFPDGLRMLAGNPYLRNNTNTVESSAISCIDYNVPHSETPGFDVTTCPDGLRAQVFFPSCWDGVNLDSSDHKSHMAYPSGMNNGYCPSSHPVHLISIFYEVYFSVDPFNKLNNGGRFVLANGDPTGYGLHGDFLNGWNSDVLQRAVDTCTNNSGVLEDCGVFQNEGRIIPDSTANQCSAKDPVGVKVDGSMPYLPACVAVTEGPSPAS</sequence>
<comment type="caution">
    <text evidence="1">The sequence shown here is derived from an EMBL/GenBank/DDBJ whole genome shotgun (WGS) entry which is preliminary data.</text>
</comment>
<evidence type="ECO:0000313" key="2">
    <source>
        <dbReference type="Proteomes" id="UP000814128"/>
    </source>
</evidence>
<accession>A0ACB8QQY6</accession>
<dbReference type="Proteomes" id="UP000814128">
    <property type="component" value="Unassembled WGS sequence"/>
</dbReference>
<reference evidence="1" key="1">
    <citation type="submission" date="2021-02" db="EMBL/GenBank/DDBJ databases">
        <authorList>
            <consortium name="DOE Joint Genome Institute"/>
            <person name="Ahrendt S."/>
            <person name="Looney B.P."/>
            <person name="Miyauchi S."/>
            <person name="Morin E."/>
            <person name="Drula E."/>
            <person name="Courty P.E."/>
            <person name="Chicoki N."/>
            <person name="Fauchery L."/>
            <person name="Kohler A."/>
            <person name="Kuo A."/>
            <person name="Labutti K."/>
            <person name="Pangilinan J."/>
            <person name="Lipzen A."/>
            <person name="Riley R."/>
            <person name="Andreopoulos W."/>
            <person name="He G."/>
            <person name="Johnson J."/>
            <person name="Barry K.W."/>
            <person name="Grigoriev I.V."/>
            <person name="Nagy L."/>
            <person name="Hibbett D."/>
            <person name="Henrissat B."/>
            <person name="Matheny P.B."/>
            <person name="Labbe J."/>
            <person name="Martin F."/>
        </authorList>
    </citation>
    <scope>NUCLEOTIDE SEQUENCE</scope>
    <source>
        <strain evidence="1">EC-137</strain>
    </source>
</reference>
<organism evidence="1 2">
    <name type="scientific">Vararia minispora EC-137</name>
    <dbReference type="NCBI Taxonomy" id="1314806"/>
    <lineage>
        <taxon>Eukaryota</taxon>
        <taxon>Fungi</taxon>
        <taxon>Dikarya</taxon>
        <taxon>Basidiomycota</taxon>
        <taxon>Agaricomycotina</taxon>
        <taxon>Agaricomycetes</taxon>
        <taxon>Russulales</taxon>
        <taxon>Lachnocladiaceae</taxon>
        <taxon>Vararia</taxon>
    </lineage>
</organism>
<proteinExistence type="predicted"/>
<reference evidence="1" key="2">
    <citation type="journal article" date="2022" name="New Phytol.">
        <title>Evolutionary transition to the ectomycorrhizal habit in the genomes of a hyperdiverse lineage of mushroom-forming fungi.</title>
        <authorList>
            <person name="Looney B."/>
            <person name="Miyauchi S."/>
            <person name="Morin E."/>
            <person name="Drula E."/>
            <person name="Courty P.E."/>
            <person name="Kohler A."/>
            <person name="Kuo A."/>
            <person name="LaButti K."/>
            <person name="Pangilinan J."/>
            <person name="Lipzen A."/>
            <person name="Riley R."/>
            <person name="Andreopoulos W."/>
            <person name="He G."/>
            <person name="Johnson J."/>
            <person name="Nolan M."/>
            <person name="Tritt A."/>
            <person name="Barry K.W."/>
            <person name="Grigoriev I.V."/>
            <person name="Nagy L.G."/>
            <person name="Hibbett D."/>
            <person name="Henrissat B."/>
            <person name="Matheny P.B."/>
            <person name="Labbe J."/>
            <person name="Martin F.M."/>
        </authorList>
    </citation>
    <scope>NUCLEOTIDE SEQUENCE</scope>
    <source>
        <strain evidence="1">EC-137</strain>
    </source>
</reference>